<proteinExistence type="predicted"/>
<evidence type="ECO:0000313" key="2">
    <source>
        <dbReference type="EMBL" id="XBH22276.1"/>
    </source>
</evidence>
<dbReference type="EMBL" id="CP146203">
    <property type="protein sequence ID" value="XBH22276.1"/>
    <property type="molecule type" value="Genomic_DNA"/>
</dbReference>
<organism evidence="2">
    <name type="scientific">Jonesiaceae bacterium BS-20</name>
    <dbReference type="NCBI Taxonomy" id="3120821"/>
    <lineage>
        <taxon>Bacteria</taxon>
        <taxon>Bacillati</taxon>
        <taxon>Actinomycetota</taxon>
        <taxon>Actinomycetes</taxon>
        <taxon>Micrococcales</taxon>
        <taxon>Jonesiaceae</taxon>
    </lineage>
</organism>
<feature type="transmembrane region" description="Helical" evidence="1">
    <location>
        <begin position="12"/>
        <end position="32"/>
    </location>
</feature>
<dbReference type="Pfam" id="PF19608">
    <property type="entry name" value="DUF6113"/>
    <property type="match status" value="1"/>
</dbReference>
<dbReference type="InterPro" id="IPR046095">
    <property type="entry name" value="DUF6113"/>
</dbReference>
<feature type="transmembrane region" description="Helical" evidence="1">
    <location>
        <begin position="93"/>
        <end position="112"/>
    </location>
</feature>
<name>A0AAU7DZQ4_9MICO</name>
<feature type="transmembrane region" description="Helical" evidence="1">
    <location>
        <begin position="38"/>
        <end position="55"/>
    </location>
</feature>
<sequence>MNLMKSNVWWKVIEYLTALVLGGFIGLVGTAVHRQWQPIMLIAALLVVLSGGIMMRAFSGMIAVGVYGATWFVVVQVLSLEGPGGDVLLPGQMLSYFWLIGGLVMLVVASFTPRSWFSERTHSPVPQNIL</sequence>
<protein>
    <submittedName>
        <fullName evidence="2">DUF6113 family protein</fullName>
    </submittedName>
</protein>
<feature type="transmembrane region" description="Helical" evidence="1">
    <location>
        <begin position="62"/>
        <end position="81"/>
    </location>
</feature>
<evidence type="ECO:0000256" key="1">
    <source>
        <dbReference type="SAM" id="Phobius"/>
    </source>
</evidence>
<reference evidence="2" key="1">
    <citation type="submission" date="2024-02" db="EMBL/GenBank/DDBJ databases">
        <title>Tomenella chthoni gen. nov. sp. nov., a member of the family Jonesiaceae isolated from bat guano.</title>
        <authorList>
            <person name="Miller S.L."/>
            <person name="King J."/>
            <person name="Sankaranarayanan K."/>
            <person name="Lawson P.A."/>
        </authorList>
    </citation>
    <scope>NUCLEOTIDE SEQUENCE</scope>
    <source>
        <strain evidence="2">BS-20</strain>
    </source>
</reference>
<keyword evidence="1" id="KW-0472">Membrane</keyword>
<gene>
    <name evidence="2" type="ORF">V5R04_03340</name>
</gene>
<keyword evidence="1" id="KW-0812">Transmembrane</keyword>
<keyword evidence="1" id="KW-1133">Transmembrane helix</keyword>
<accession>A0AAU7DZQ4</accession>
<dbReference type="AlphaFoldDB" id="A0AAU7DZQ4"/>